<feature type="transmembrane region" description="Helical" evidence="8">
    <location>
        <begin position="389"/>
        <end position="410"/>
    </location>
</feature>
<dbReference type="PANTHER" id="PTHR47019:SF1">
    <property type="entry name" value="LIPID II FLIPPASE MURJ"/>
    <property type="match status" value="1"/>
</dbReference>
<evidence type="ECO:0000256" key="6">
    <source>
        <dbReference type="ARBA" id="ARBA00022989"/>
    </source>
</evidence>
<dbReference type="GO" id="GO:0008360">
    <property type="term" value="P:regulation of cell shape"/>
    <property type="evidence" value="ECO:0007669"/>
    <property type="project" value="UniProtKB-KW"/>
</dbReference>
<comment type="pathway">
    <text evidence="8">Cell wall biogenesis; peptidoglycan biosynthesis.</text>
</comment>
<feature type="transmembrane region" description="Helical" evidence="8">
    <location>
        <begin position="504"/>
        <end position="526"/>
    </location>
</feature>
<dbReference type="GO" id="GO:0071555">
    <property type="term" value="P:cell wall organization"/>
    <property type="evidence" value="ECO:0007669"/>
    <property type="project" value="UniProtKB-KW"/>
</dbReference>
<dbReference type="UniPathway" id="UPA00219"/>
<keyword evidence="8" id="KW-0813">Transport</keyword>
<feature type="transmembrane region" description="Helical" evidence="8">
    <location>
        <begin position="134"/>
        <end position="154"/>
    </location>
</feature>
<dbReference type="Proteomes" id="UP000230353">
    <property type="component" value="Unassembled WGS sequence"/>
</dbReference>
<evidence type="ECO:0000313" key="10">
    <source>
        <dbReference type="Proteomes" id="UP000230353"/>
    </source>
</evidence>
<feature type="transmembrane region" description="Helical" evidence="8">
    <location>
        <begin position="93"/>
        <end position="122"/>
    </location>
</feature>
<organism evidence="9 10">
    <name type="scientific">Candidatus Tagabacteria bacterium CG09_land_8_20_14_0_10_41_14</name>
    <dbReference type="NCBI Taxonomy" id="1975021"/>
    <lineage>
        <taxon>Bacteria</taxon>
        <taxon>Candidatus Tagaibacteriota</taxon>
    </lineage>
</organism>
<keyword evidence="4 8" id="KW-0133">Cell shape</keyword>
<feature type="transmembrane region" description="Helical" evidence="8">
    <location>
        <begin position="357"/>
        <end position="380"/>
    </location>
</feature>
<dbReference type="PRINTS" id="PR01806">
    <property type="entry name" value="VIRFACTRMVIN"/>
</dbReference>
<dbReference type="Pfam" id="PF03023">
    <property type="entry name" value="MurJ"/>
    <property type="match status" value="1"/>
</dbReference>
<feature type="transmembrane region" description="Helical" evidence="8">
    <location>
        <begin position="12"/>
        <end position="35"/>
    </location>
</feature>
<dbReference type="InterPro" id="IPR004268">
    <property type="entry name" value="MurJ"/>
</dbReference>
<evidence type="ECO:0000256" key="8">
    <source>
        <dbReference type="HAMAP-Rule" id="MF_02078"/>
    </source>
</evidence>
<comment type="similarity">
    <text evidence="8">Belongs to the MurJ/MviN family.</text>
</comment>
<keyword evidence="8" id="KW-0961">Cell wall biogenesis/degradation</keyword>
<comment type="function">
    <text evidence="8">Involved in peptidoglycan biosynthesis. Transports lipid-linked peptidoglycan precursors from the inner to the outer leaflet of the cytoplasmic membrane.</text>
</comment>
<evidence type="ECO:0000256" key="3">
    <source>
        <dbReference type="ARBA" id="ARBA00022692"/>
    </source>
</evidence>
<dbReference type="GO" id="GO:0034204">
    <property type="term" value="P:lipid translocation"/>
    <property type="evidence" value="ECO:0007669"/>
    <property type="project" value="TreeGrafter"/>
</dbReference>
<comment type="caution">
    <text evidence="9">The sequence shown here is derived from an EMBL/GenBank/DDBJ whole genome shotgun (WGS) entry which is preliminary data.</text>
</comment>
<dbReference type="GO" id="GO:0005886">
    <property type="term" value="C:plasma membrane"/>
    <property type="evidence" value="ECO:0007669"/>
    <property type="project" value="UniProtKB-SubCell"/>
</dbReference>
<keyword evidence="3 8" id="KW-0812">Transmembrane</keyword>
<evidence type="ECO:0000256" key="5">
    <source>
        <dbReference type="ARBA" id="ARBA00022984"/>
    </source>
</evidence>
<feature type="transmembrane region" description="Helical" evidence="8">
    <location>
        <begin position="250"/>
        <end position="272"/>
    </location>
</feature>
<keyword evidence="6 8" id="KW-1133">Transmembrane helix</keyword>
<keyword evidence="2 8" id="KW-1003">Cell membrane</keyword>
<keyword evidence="7 8" id="KW-0472">Membrane</keyword>
<dbReference type="HAMAP" id="MF_02078">
    <property type="entry name" value="MurJ_MviN"/>
    <property type="match status" value="1"/>
</dbReference>
<feature type="transmembrane region" description="Helical" evidence="8">
    <location>
        <begin position="278"/>
        <end position="297"/>
    </location>
</feature>
<feature type="transmembrane region" description="Helical" evidence="8">
    <location>
        <begin position="62"/>
        <end position="81"/>
    </location>
</feature>
<dbReference type="InterPro" id="IPR051050">
    <property type="entry name" value="Lipid_II_flippase_MurJ/MviN"/>
</dbReference>
<dbReference type="PANTHER" id="PTHR47019">
    <property type="entry name" value="LIPID II FLIPPASE MURJ"/>
    <property type="match status" value="1"/>
</dbReference>
<feature type="transmembrane region" description="Helical" evidence="8">
    <location>
        <begin position="474"/>
        <end position="492"/>
    </location>
</feature>
<dbReference type="GO" id="GO:0015648">
    <property type="term" value="F:lipid-linked peptidoglycan transporter activity"/>
    <property type="evidence" value="ECO:0007669"/>
    <property type="project" value="UniProtKB-UniRule"/>
</dbReference>
<feature type="transmembrane region" description="Helical" evidence="8">
    <location>
        <begin position="430"/>
        <end position="454"/>
    </location>
</feature>
<protein>
    <recommendedName>
        <fullName evidence="8">Probable lipid II flippase MurJ</fullName>
    </recommendedName>
</protein>
<sequence>MFRLFTFLNRETNGLHQAAFLLAFASIGAKLLAVLRDRLLAGSFGADRALDIYYASFRLPDLLYVLSLFLVSTTALIPLFLEKKDFISRRLFINQVFTIFFFSIVALGVITFFLVPCIIGVIAPGFSAEDTSVLIKFSRILLLSPFLLGLSNLVSSVIQSFNRFFVYALSGVLYNAGIIFGLLVLYPVMGINGVIWGVVAGALLHFLIQVPSLVSLGFFPRFALSISFKEIKRVVALSLPRTFGLTLHQLVLLVITAMASLLAAGSITIFNLASNLQAIPLGVIALSYSVAAFPTLAKSFINQKKEDFIFAVDSSFRHIIFWLLPVTVLFIVLRAQIVRVLLGAGAFSWTDTRLTAAALALFAVSLFAQGLILLLVRAFYAAGKTRAPLVINFISSVLIIIFALGFLLILKHSAGILTVFDRILRVEQVSGSAVLFLPLAYSLGMIINFFFLFVSFERIFGRILDRIKKSVVQVFLTSLLIGVVSYFALSVFDDLFGLDTFFGVFMQGFLSGLSGLFAGFVLLNLLKNKELKEITTSLQKRFTKRVIIRPEPEELP</sequence>
<evidence type="ECO:0000256" key="4">
    <source>
        <dbReference type="ARBA" id="ARBA00022960"/>
    </source>
</evidence>
<accession>A0A2H0WKU6</accession>
<dbReference type="GO" id="GO:0009252">
    <property type="term" value="P:peptidoglycan biosynthetic process"/>
    <property type="evidence" value="ECO:0007669"/>
    <property type="project" value="UniProtKB-UniRule"/>
</dbReference>
<feature type="transmembrane region" description="Helical" evidence="8">
    <location>
        <begin position="166"/>
        <end position="188"/>
    </location>
</feature>
<comment type="subcellular location">
    <subcellularLocation>
        <location evidence="1 8">Cell membrane</location>
        <topology evidence="1 8">Multi-pass membrane protein</topology>
    </subcellularLocation>
</comment>
<gene>
    <name evidence="8" type="primary">murJ</name>
    <name evidence="9" type="ORF">COT67_02595</name>
</gene>
<dbReference type="EMBL" id="PEZL01000038">
    <property type="protein sequence ID" value="PIS13267.1"/>
    <property type="molecule type" value="Genomic_DNA"/>
</dbReference>
<evidence type="ECO:0000256" key="1">
    <source>
        <dbReference type="ARBA" id="ARBA00004651"/>
    </source>
</evidence>
<evidence type="ECO:0000256" key="7">
    <source>
        <dbReference type="ARBA" id="ARBA00023136"/>
    </source>
</evidence>
<reference evidence="10" key="1">
    <citation type="submission" date="2017-09" db="EMBL/GenBank/DDBJ databases">
        <title>Depth-based differentiation of microbial function through sediment-hosted aquifers and enrichment of novel symbionts in the deep terrestrial subsurface.</title>
        <authorList>
            <person name="Probst A.J."/>
            <person name="Ladd B."/>
            <person name="Jarett J.K."/>
            <person name="Geller-Mcgrath D.E."/>
            <person name="Sieber C.M.K."/>
            <person name="Emerson J.B."/>
            <person name="Anantharaman K."/>
            <person name="Thomas B.C."/>
            <person name="Malmstrom R."/>
            <person name="Stieglmeier M."/>
            <person name="Klingl A."/>
            <person name="Woyke T."/>
            <person name="Ryan C.M."/>
            <person name="Banfield J.F."/>
        </authorList>
    </citation>
    <scope>NUCLEOTIDE SEQUENCE [LARGE SCALE GENOMIC DNA]</scope>
</reference>
<name>A0A2H0WKU6_9BACT</name>
<evidence type="ECO:0000256" key="2">
    <source>
        <dbReference type="ARBA" id="ARBA00022475"/>
    </source>
</evidence>
<keyword evidence="5 8" id="KW-0573">Peptidoglycan synthesis</keyword>
<feature type="transmembrane region" description="Helical" evidence="8">
    <location>
        <begin position="194"/>
        <end position="219"/>
    </location>
</feature>
<dbReference type="AlphaFoldDB" id="A0A2H0WKU6"/>
<proteinExistence type="inferred from homology"/>
<evidence type="ECO:0000313" key="9">
    <source>
        <dbReference type="EMBL" id="PIS13267.1"/>
    </source>
</evidence>
<feature type="transmembrane region" description="Helical" evidence="8">
    <location>
        <begin position="318"/>
        <end position="337"/>
    </location>
</feature>